<evidence type="ECO:0000256" key="1">
    <source>
        <dbReference type="SAM" id="MobiDB-lite"/>
    </source>
</evidence>
<dbReference type="Proteomes" id="UP000796880">
    <property type="component" value="Unassembled WGS sequence"/>
</dbReference>
<proteinExistence type="predicted"/>
<keyword evidence="3" id="KW-1185">Reference proteome</keyword>
<dbReference type="EMBL" id="VOIH02000006">
    <property type="protein sequence ID" value="KAF3443824.1"/>
    <property type="molecule type" value="Genomic_DNA"/>
</dbReference>
<sequence length="99" mass="10618">MQGISRASSSSDHDHHQQAAPRCNFTTSLINKNSAAAFTASSSSSKFSEPTKTASATGNIGMFISESFNNNNKAPTNCSGERLKQAEESLRTVMYLGRL</sequence>
<feature type="region of interest" description="Disordered" evidence="1">
    <location>
        <begin position="1"/>
        <end position="22"/>
    </location>
</feature>
<protein>
    <submittedName>
        <fullName evidence="2">Uncharacterized protein</fullName>
    </submittedName>
</protein>
<evidence type="ECO:0000313" key="2">
    <source>
        <dbReference type="EMBL" id="KAF3443824.1"/>
    </source>
</evidence>
<evidence type="ECO:0000313" key="3">
    <source>
        <dbReference type="Proteomes" id="UP000796880"/>
    </source>
</evidence>
<comment type="caution">
    <text evidence="2">The sequence shown here is derived from an EMBL/GenBank/DDBJ whole genome shotgun (WGS) entry which is preliminary data.</text>
</comment>
<organism evidence="2 3">
    <name type="scientific">Rhamnella rubrinervis</name>
    <dbReference type="NCBI Taxonomy" id="2594499"/>
    <lineage>
        <taxon>Eukaryota</taxon>
        <taxon>Viridiplantae</taxon>
        <taxon>Streptophyta</taxon>
        <taxon>Embryophyta</taxon>
        <taxon>Tracheophyta</taxon>
        <taxon>Spermatophyta</taxon>
        <taxon>Magnoliopsida</taxon>
        <taxon>eudicotyledons</taxon>
        <taxon>Gunneridae</taxon>
        <taxon>Pentapetalae</taxon>
        <taxon>rosids</taxon>
        <taxon>fabids</taxon>
        <taxon>Rosales</taxon>
        <taxon>Rhamnaceae</taxon>
        <taxon>rhamnoid group</taxon>
        <taxon>Rhamneae</taxon>
        <taxon>Rhamnella</taxon>
    </lineage>
</organism>
<dbReference type="Pfam" id="PF12609">
    <property type="entry name" value="DUF3774"/>
    <property type="match status" value="1"/>
</dbReference>
<reference evidence="2" key="1">
    <citation type="submission" date="2020-03" db="EMBL/GenBank/DDBJ databases">
        <title>A high-quality chromosome-level genome assembly of a woody plant with both climbing and erect habits, Rhamnella rubrinervis.</title>
        <authorList>
            <person name="Lu Z."/>
            <person name="Yang Y."/>
            <person name="Zhu X."/>
            <person name="Sun Y."/>
        </authorList>
    </citation>
    <scope>NUCLEOTIDE SEQUENCE</scope>
    <source>
        <strain evidence="2">BYM</strain>
        <tissue evidence="2">Leaf</tissue>
    </source>
</reference>
<dbReference type="InterPro" id="IPR022251">
    <property type="entry name" value="DUF3774_wound-induced"/>
</dbReference>
<gene>
    <name evidence="2" type="ORF">FNV43_RR13514</name>
</gene>
<name>A0A8K0MEC9_9ROSA</name>
<dbReference type="AlphaFoldDB" id="A0A8K0MEC9"/>
<accession>A0A8K0MEC9</accession>